<evidence type="ECO:0000313" key="2">
    <source>
        <dbReference type="EMBL" id="KKM68093.1"/>
    </source>
</evidence>
<gene>
    <name evidence="2" type="ORF">LCGC14_1464320</name>
</gene>
<feature type="transmembrane region" description="Helical" evidence="1">
    <location>
        <begin position="12"/>
        <end position="31"/>
    </location>
</feature>
<name>A0A0F9JEN8_9ZZZZ</name>
<proteinExistence type="predicted"/>
<protein>
    <submittedName>
        <fullName evidence="2">Uncharacterized protein</fullName>
    </submittedName>
</protein>
<reference evidence="2" key="1">
    <citation type="journal article" date="2015" name="Nature">
        <title>Complex archaea that bridge the gap between prokaryotes and eukaryotes.</title>
        <authorList>
            <person name="Spang A."/>
            <person name="Saw J.H."/>
            <person name="Jorgensen S.L."/>
            <person name="Zaremba-Niedzwiedzka K."/>
            <person name="Martijn J."/>
            <person name="Lind A.E."/>
            <person name="van Eijk R."/>
            <person name="Schleper C."/>
            <person name="Guy L."/>
            <person name="Ettema T.J."/>
        </authorList>
    </citation>
    <scope>NUCLEOTIDE SEQUENCE</scope>
</reference>
<sequence>MPGAENSYVWLAYLLCTLGALACVIWGLIAWNRPAEQDAESLHPAAEQPKAE</sequence>
<comment type="caution">
    <text evidence="2">The sequence shown here is derived from an EMBL/GenBank/DDBJ whole genome shotgun (WGS) entry which is preliminary data.</text>
</comment>
<evidence type="ECO:0000256" key="1">
    <source>
        <dbReference type="SAM" id="Phobius"/>
    </source>
</evidence>
<organism evidence="2">
    <name type="scientific">marine sediment metagenome</name>
    <dbReference type="NCBI Taxonomy" id="412755"/>
    <lineage>
        <taxon>unclassified sequences</taxon>
        <taxon>metagenomes</taxon>
        <taxon>ecological metagenomes</taxon>
    </lineage>
</organism>
<dbReference type="NCBIfam" id="NF045580">
    <property type="entry name" value="symport_access"/>
    <property type="match status" value="1"/>
</dbReference>
<keyword evidence="1" id="KW-0472">Membrane</keyword>
<keyword evidence="1" id="KW-0812">Transmembrane</keyword>
<dbReference type="InterPro" id="IPR054615">
    <property type="entry name" value="Symport_access"/>
</dbReference>
<dbReference type="AlphaFoldDB" id="A0A0F9JEN8"/>
<dbReference type="EMBL" id="LAZR01010228">
    <property type="protein sequence ID" value="KKM68093.1"/>
    <property type="molecule type" value="Genomic_DNA"/>
</dbReference>
<keyword evidence="1" id="KW-1133">Transmembrane helix</keyword>
<accession>A0A0F9JEN8</accession>